<name>A0A1F6A017_9BACT</name>
<gene>
    <name evidence="4" type="ORF">A3D78_05880</name>
</gene>
<evidence type="ECO:0000256" key="1">
    <source>
        <dbReference type="ARBA" id="ARBA00023125"/>
    </source>
</evidence>
<organism evidence="4 5">
    <name type="scientific">Candidatus Gottesmanbacteria bacterium RIFCSPHIGHO2_02_FULL_39_14</name>
    <dbReference type="NCBI Taxonomy" id="1798383"/>
    <lineage>
        <taxon>Bacteria</taxon>
        <taxon>Candidatus Gottesmaniibacteriota</taxon>
    </lineage>
</organism>
<dbReference type="CDD" id="cd00383">
    <property type="entry name" value="trans_reg_C"/>
    <property type="match status" value="1"/>
</dbReference>
<dbReference type="InterPro" id="IPR036388">
    <property type="entry name" value="WH-like_DNA-bd_sf"/>
</dbReference>
<dbReference type="GO" id="GO:0000160">
    <property type="term" value="P:phosphorelay signal transduction system"/>
    <property type="evidence" value="ECO:0007669"/>
    <property type="project" value="InterPro"/>
</dbReference>
<dbReference type="GO" id="GO:0006355">
    <property type="term" value="P:regulation of DNA-templated transcription"/>
    <property type="evidence" value="ECO:0007669"/>
    <property type="project" value="InterPro"/>
</dbReference>
<dbReference type="SUPFAM" id="SSF46894">
    <property type="entry name" value="C-terminal effector domain of the bipartite response regulators"/>
    <property type="match status" value="1"/>
</dbReference>
<evidence type="ECO:0000313" key="5">
    <source>
        <dbReference type="Proteomes" id="UP000176253"/>
    </source>
</evidence>
<dbReference type="Gene3D" id="1.10.10.10">
    <property type="entry name" value="Winged helix-like DNA-binding domain superfamily/Winged helix DNA-binding domain"/>
    <property type="match status" value="1"/>
</dbReference>
<accession>A0A1F6A017</accession>
<dbReference type="SMART" id="SM00862">
    <property type="entry name" value="Trans_reg_C"/>
    <property type="match status" value="1"/>
</dbReference>
<keyword evidence="1 2" id="KW-0238">DNA-binding</keyword>
<reference evidence="4 5" key="1">
    <citation type="journal article" date="2016" name="Nat. Commun.">
        <title>Thousands of microbial genomes shed light on interconnected biogeochemical processes in an aquifer system.</title>
        <authorList>
            <person name="Anantharaman K."/>
            <person name="Brown C.T."/>
            <person name="Hug L.A."/>
            <person name="Sharon I."/>
            <person name="Castelle C.J."/>
            <person name="Probst A.J."/>
            <person name="Thomas B.C."/>
            <person name="Singh A."/>
            <person name="Wilkins M.J."/>
            <person name="Karaoz U."/>
            <person name="Brodie E.L."/>
            <person name="Williams K.H."/>
            <person name="Hubbard S.S."/>
            <person name="Banfield J.F."/>
        </authorList>
    </citation>
    <scope>NUCLEOTIDE SEQUENCE [LARGE SCALE GENOMIC DNA]</scope>
</reference>
<proteinExistence type="predicted"/>
<dbReference type="Proteomes" id="UP000176253">
    <property type="component" value="Unassembled WGS sequence"/>
</dbReference>
<dbReference type="GO" id="GO:0003677">
    <property type="term" value="F:DNA binding"/>
    <property type="evidence" value="ECO:0007669"/>
    <property type="project" value="UniProtKB-UniRule"/>
</dbReference>
<protein>
    <recommendedName>
        <fullName evidence="3">OmpR/PhoB-type domain-containing protein</fullName>
    </recommendedName>
</protein>
<feature type="domain" description="OmpR/PhoB-type" evidence="3">
    <location>
        <begin position="320"/>
        <end position="424"/>
    </location>
</feature>
<dbReference type="EMBL" id="MFJM01000025">
    <property type="protein sequence ID" value="OGG17983.1"/>
    <property type="molecule type" value="Genomic_DNA"/>
</dbReference>
<evidence type="ECO:0000259" key="3">
    <source>
        <dbReference type="PROSITE" id="PS51755"/>
    </source>
</evidence>
<dbReference type="Gene3D" id="3.40.50.300">
    <property type="entry name" value="P-loop containing nucleotide triphosphate hydrolases"/>
    <property type="match status" value="1"/>
</dbReference>
<sequence>MKSQSQYYLFYRSNLTTICQNIKRGKVSLVVGINSIGKTLLVEQLKSGKFIKDFWNKEKFLPIFLEFKDKTPPKPEQLYRYWLNETSEQIGFKLPIDVTYSDFSFHLYLSEIVRQVKDDKRIVFVVLDAQNILNQGEAFYKSLIYLNRFTYGKVSYILLSEPQILDCPNIWARRFVQDLAKNKFIFLKLFDTKTRRVDIEREENLLGCKLNENQYSLIIKNSGGLHGVIGALAYFLKNNPSIKDSGQLKKLVLRDLMFQYWIEDIFHSLPLKSIQILKRVVQSRELLNSSQKDIFGEWLVDLGFLRSNGTFRHPLMLSILQKYTVDHSELDNRLKLINNQFFYQRQKIKLSKQEKIVLDRLYKTKGKLVSYDTIGETLWKDDPEKYSLWAISQIIRRLRKKLTLYLLQPKIIKSVRGEGYILLN</sequence>
<dbReference type="InterPro" id="IPR001867">
    <property type="entry name" value="OmpR/PhoB-type_DNA-bd"/>
</dbReference>
<dbReference type="InterPro" id="IPR027417">
    <property type="entry name" value="P-loop_NTPase"/>
</dbReference>
<feature type="DNA-binding region" description="OmpR/PhoB-type" evidence="2">
    <location>
        <begin position="320"/>
        <end position="424"/>
    </location>
</feature>
<evidence type="ECO:0000256" key="2">
    <source>
        <dbReference type="PROSITE-ProRule" id="PRU01091"/>
    </source>
</evidence>
<dbReference type="AlphaFoldDB" id="A0A1F6A017"/>
<dbReference type="PROSITE" id="PS51755">
    <property type="entry name" value="OMPR_PHOB"/>
    <property type="match status" value="1"/>
</dbReference>
<evidence type="ECO:0000313" key="4">
    <source>
        <dbReference type="EMBL" id="OGG17983.1"/>
    </source>
</evidence>
<dbReference type="STRING" id="1798383.A3D78_05880"/>
<comment type="caution">
    <text evidence="4">The sequence shown here is derived from an EMBL/GenBank/DDBJ whole genome shotgun (WGS) entry which is preliminary data.</text>
</comment>
<dbReference type="InterPro" id="IPR016032">
    <property type="entry name" value="Sig_transdc_resp-reg_C-effctor"/>
</dbReference>
<dbReference type="Pfam" id="PF00486">
    <property type="entry name" value="Trans_reg_C"/>
    <property type="match status" value="1"/>
</dbReference>